<keyword evidence="1" id="KW-0812">Transmembrane</keyword>
<protein>
    <submittedName>
        <fullName evidence="2">Uncharacterized protein</fullName>
    </submittedName>
</protein>
<evidence type="ECO:0000256" key="1">
    <source>
        <dbReference type="SAM" id="Phobius"/>
    </source>
</evidence>
<feature type="transmembrane region" description="Helical" evidence="1">
    <location>
        <begin position="39"/>
        <end position="62"/>
    </location>
</feature>
<accession>A0A0F3IXY8</accession>
<dbReference type="Proteomes" id="UP000033774">
    <property type="component" value="Unassembled WGS sequence"/>
</dbReference>
<sequence length="63" mass="7194">MTVDGRKDGGDGVVKMADVAKIFPQLLRFFLLADFVPEVFFPLGVFFFPVLRIGGYILWCIYF</sequence>
<evidence type="ECO:0000313" key="3">
    <source>
        <dbReference type="Proteomes" id="UP000033774"/>
    </source>
</evidence>
<keyword evidence="1" id="KW-1133">Transmembrane helix</keyword>
<dbReference type="AlphaFoldDB" id="A0A0F3IXY8"/>
<dbReference type="EMBL" id="LAJY01000093">
    <property type="protein sequence ID" value="KJV10469.1"/>
    <property type="molecule type" value="Genomic_DNA"/>
</dbReference>
<proteinExistence type="predicted"/>
<reference evidence="2 3" key="1">
    <citation type="submission" date="2015-03" db="EMBL/GenBank/DDBJ databases">
        <title>Draft genome sequence of Elstera litoralis.</title>
        <authorList>
            <person name="Rahalkar M.C."/>
            <person name="Dhakephalkar P.K."/>
            <person name="Pore S.D."/>
            <person name="Arora P."/>
            <person name="Kapse N.G."/>
            <person name="Pandit P.S."/>
        </authorList>
    </citation>
    <scope>NUCLEOTIDE SEQUENCE [LARGE SCALE GENOMIC DNA]</scope>
    <source>
        <strain evidence="2 3">Dia-1</strain>
    </source>
</reference>
<comment type="caution">
    <text evidence="2">The sequence shown here is derived from an EMBL/GenBank/DDBJ whole genome shotgun (WGS) entry which is preliminary data.</text>
</comment>
<gene>
    <name evidence="2" type="ORF">VZ95_04760</name>
</gene>
<keyword evidence="1" id="KW-0472">Membrane</keyword>
<name>A0A0F3IXY8_9PROT</name>
<evidence type="ECO:0000313" key="2">
    <source>
        <dbReference type="EMBL" id="KJV10469.1"/>
    </source>
</evidence>
<keyword evidence="3" id="KW-1185">Reference proteome</keyword>
<organism evidence="2 3">
    <name type="scientific">Elstera litoralis</name>
    <dbReference type="NCBI Taxonomy" id="552518"/>
    <lineage>
        <taxon>Bacteria</taxon>
        <taxon>Pseudomonadati</taxon>
        <taxon>Pseudomonadota</taxon>
        <taxon>Alphaproteobacteria</taxon>
        <taxon>Rhodospirillales</taxon>
        <taxon>Rhodospirillaceae</taxon>
        <taxon>Elstera</taxon>
    </lineage>
</organism>